<evidence type="ECO:0000256" key="4">
    <source>
        <dbReference type="ARBA" id="ARBA00022989"/>
    </source>
</evidence>
<keyword evidence="3 6" id="KW-0812">Transmembrane</keyword>
<feature type="transmembrane region" description="Helical" evidence="6">
    <location>
        <begin position="68"/>
        <end position="90"/>
    </location>
</feature>
<sequence>MLPTTTSTPPSSSSCPSLLSRSLSLSLMDFPSALDQMSLLLSLNPSSVYKTSYYRKQTKNHWARDDPAFIILTFLLLIISTICYSIAFTLSLSGFIYLLLANFVIYAGLGLGVCMGTRYLANSYLTTHRSHSVKQTVELMYSFDIHCNSFLILFVYLHILQFFLLPILLTQTFLSLILSNFLYTAALSHYFYITHLGFRALPFLINTQYFLYPIVAFVGLFLLGIVAYPLGLSINCARVMAMILF</sequence>
<feature type="transmembrane region" description="Helical" evidence="6">
    <location>
        <begin position="181"/>
        <end position="198"/>
    </location>
</feature>
<keyword evidence="4 6" id="KW-1133">Transmembrane helix</keyword>
<organism evidence="7 8">
    <name type="scientific">Triparma laevis f. longispina</name>
    <dbReference type="NCBI Taxonomy" id="1714387"/>
    <lineage>
        <taxon>Eukaryota</taxon>
        <taxon>Sar</taxon>
        <taxon>Stramenopiles</taxon>
        <taxon>Ochrophyta</taxon>
        <taxon>Bolidophyceae</taxon>
        <taxon>Parmales</taxon>
        <taxon>Triparmaceae</taxon>
        <taxon>Triparma</taxon>
    </lineage>
</organism>
<evidence type="ECO:0000313" key="8">
    <source>
        <dbReference type="Proteomes" id="UP001165122"/>
    </source>
</evidence>
<dbReference type="AlphaFoldDB" id="A0A9W7FQJ4"/>
<dbReference type="PANTHER" id="PTHR12841">
    <property type="entry name" value="PROTEIN UNC-50 HOMOLOG"/>
    <property type="match status" value="1"/>
</dbReference>
<comment type="similarity">
    <text evidence="2">Belongs to the unc-50 family.</text>
</comment>
<evidence type="ECO:0000313" key="7">
    <source>
        <dbReference type="EMBL" id="GMI17139.1"/>
    </source>
</evidence>
<keyword evidence="8" id="KW-1185">Reference proteome</keyword>
<keyword evidence="5 6" id="KW-0472">Membrane</keyword>
<dbReference type="PANTHER" id="PTHR12841:SF6">
    <property type="entry name" value="PROTEIN UNC-50 HOMOLOG"/>
    <property type="match status" value="1"/>
</dbReference>
<feature type="transmembrane region" description="Helical" evidence="6">
    <location>
        <begin position="150"/>
        <end position="169"/>
    </location>
</feature>
<feature type="transmembrane region" description="Helical" evidence="6">
    <location>
        <begin position="96"/>
        <end position="121"/>
    </location>
</feature>
<name>A0A9W7FQJ4_9STRA</name>
<dbReference type="GO" id="GO:0000139">
    <property type="term" value="C:Golgi membrane"/>
    <property type="evidence" value="ECO:0007669"/>
    <property type="project" value="TreeGrafter"/>
</dbReference>
<proteinExistence type="inferred from homology"/>
<comment type="caution">
    <text evidence="7">The sequence shown here is derived from an EMBL/GenBank/DDBJ whole genome shotgun (WGS) entry which is preliminary data.</text>
</comment>
<evidence type="ECO:0000256" key="2">
    <source>
        <dbReference type="ARBA" id="ARBA00006293"/>
    </source>
</evidence>
<dbReference type="Proteomes" id="UP001165122">
    <property type="component" value="Unassembled WGS sequence"/>
</dbReference>
<dbReference type="InterPro" id="IPR007881">
    <property type="entry name" value="UNC-50"/>
</dbReference>
<evidence type="ECO:0000256" key="5">
    <source>
        <dbReference type="ARBA" id="ARBA00023136"/>
    </source>
</evidence>
<comment type="subcellular location">
    <subcellularLocation>
        <location evidence="1">Membrane</location>
        <topology evidence="1">Multi-pass membrane protein</topology>
    </subcellularLocation>
</comment>
<gene>
    <name evidence="7" type="ORF">TrLO_g10760</name>
</gene>
<reference evidence="8" key="1">
    <citation type="journal article" date="2023" name="Commun. Biol.">
        <title>Genome analysis of Parmales, the sister group of diatoms, reveals the evolutionary specialization of diatoms from phago-mixotrophs to photoautotrophs.</title>
        <authorList>
            <person name="Ban H."/>
            <person name="Sato S."/>
            <person name="Yoshikawa S."/>
            <person name="Yamada K."/>
            <person name="Nakamura Y."/>
            <person name="Ichinomiya M."/>
            <person name="Sato N."/>
            <person name="Blanc-Mathieu R."/>
            <person name="Endo H."/>
            <person name="Kuwata A."/>
            <person name="Ogata H."/>
        </authorList>
    </citation>
    <scope>NUCLEOTIDE SEQUENCE [LARGE SCALE GENOMIC DNA]</scope>
    <source>
        <strain evidence="8">NIES 3700</strain>
    </source>
</reference>
<evidence type="ECO:0008006" key="9">
    <source>
        <dbReference type="Google" id="ProtNLM"/>
    </source>
</evidence>
<dbReference type="Pfam" id="PF05216">
    <property type="entry name" value="UNC-50"/>
    <property type="match status" value="1"/>
</dbReference>
<protein>
    <recommendedName>
        <fullName evidence="9">UNC-50-like protein</fullName>
    </recommendedName>
</protein>
<dbReference type="OrthoDB" id="10027013at2759"/>
<evidence type="ECO:0000256" key="1">
    <source>
        <dbReference type="ARBA" id="ARBA00004141"/>
    </source>
</evidence>
<accession>A0A9W7FQJ4</accession>
<evidence type="ECO:0000256" key="3">
    <source>
        <dbReference type="ARBA" id="ARBA00022692"/>
    </source>
</evidence>
<evidence type="ECO:0000256" key="6">
    <source>
        <dbReference type="SAM" id="Phobius"/>
    </source>
</evidence>
<feature type="transmembrane region" description="Helical" evidence="6">
    <location>
        <begin position="210"/>
        <end position="230"/>
    </location>
</feature>
<dbReference type="EMBL" id="BRXW01000277">
    <property type="protein sequence ID" value="GMI17139.1"/>
    <property type="molecule type" value="Genomic_DNA"/>
</dbReference>